<evidence type="ECO:0000313" key="3">
    <source>
        <dbReference type="Proteomes" id="UP000635828"/>
    </source>
</evidence>
<protein>
    <submittedName>
        <fullName evidence="2">Prealbumin-like fold domain-containing protein</fullName>
    </submittedName>
</protein>
<dbReference type="Pfam" id="PF17802">
    <property type="entry name" value="SpaA"/>
    <property type="match status" value="1"/>
</dbReference>
<organism evidence="2 3">
    <name type="scientific">Anaerostipes hominis</name>
    <name type="common">ex Liu et al. 2021</name>
    <dbReference type="NCBI Taxonomy" id="2763018"/>
    <lineage>
        <taxon>Bacteria</taxon>
        <taxon>Bacillati</taxon>
        <taxon>Bacillota</taxon>
        <taxon>Clostridia</taxon>
        <taxon>Lachnospirales</taxon>
        <taxon>Lachnospiraceae</taxon>
        <taxon>Anaerostipes</taxon>
    </lineage>
</organism>
<name>A0ABR7FUU6_9FIRM</name>
<dbReference type="Proteomes" id="UP000635828">
    <property type="component" value="Unassembled WGS sequence"/>
</dbReference>
<evidence type="ECO:0000259" key="1">
    <source>
        <dbReference type="Pfam" id="PF17802"/>
    </source>
</evidence>
<accession>A0ABR7FUU6</accession>
<dbReference type="EMBL" id="JACOOS010000025">
    <property type="protein sequence ID" value="MBC5678954.1"/>
    <property type="molecule type" value="Genomic_DNA"/>
</dbReference>
<dbReference type="RefSeq" id="WP_143266096.1">
    <property type="nucleotide sequence ID" value="NZ_JACOOS010000025.1"/>
</dbReference>
<dbReference type="InterPro" id="IPR041033">
    <property type="entry name" value="SpaA_PFL_dom_1"/>
</dbReference>
<sequence>MQPQRKRWGGAELQIIKIQEDGSELIVEEWTSKEEAHVVTGKLVPGEEYVLKETEAPFGYELAEDVKLPVNQ</sequence>
<dbReference type="Gene3D" id="2.60.40.10">
    <property type="entry name" value="Immunoglobulins"/>
    <property type="match status" value="1"/>
</dbReference>
<reference evidence="2 3" key="1">
    <citation type="submission" date="2020-08" db="EMBL/GenBank/DDBJ databases">
        <title>Genome public.</title>
        <authorList>
            <person name="Liu C."/>
            <person name="Sun Q."/>
        </authorList>
    </citation>
    <scope>NUCLEOTIDE SEQUENCE [LARGE SCALE GENOMIC DNA]</scope>
    <source>
        <strain evidence="2 3">NSJ-7</strain>
    </source>
</reference>
<evidence type="ECO:0000313" key="2">
    <source>
        <dbReference type="EMBL" id="MBC5678954.1"/>
    </source>
</evidence>
<proteinExistence type="predicted"/>
<comment type="caution">
    <text evidence="2">The sequence shown here is derived from an EMBL/GenBank/DDBJ whole genome shotgun (WGS) entry which is preliminary data.</text>
</comment>
<keyword evidence="3" id="KW-1185">Reference proteome</keyword>
<feature type="domain" description="SpaA-like prealbumin fold" evidence="1">
    <location>
        <begin position="9"/>
        <end position="68"/>
    </location>
</feature>
<dbReference type="InterPro" id="IPR013783">
    <property type="entry name" value="Ig-like_fold"/>
</dbReference>
<gene>
    <name evidence="2" type="ORF">H8S22_15675</name>
</gene>